<dbReference type="SUPFAM" id="SSF51735">
    <property type="entry name" value="NAD(P)-binding Rossmann-fold domains"/>
    <property type="match status" value="1"/>
</dbReference>
<protein>
    <submittedName>
        <fullName evidence="4">SDR family oxidoreductase</fullName>
    </submittedName>
</protein>
<evidence type="ECO:0000313" key="4">
    <source>
        <dbReference type="EMBL" id="NUT88852.1"/>
    </source>
</evidence>
<dbReference type="CDD" id="cd05233">
    <property type="entry name" value="SDR_c"/>
    <property type="match status" value="1"/>
</dbReference>
<evidence type="ECO:0000313" key="5">
    <source>
        <dbReference type="Proteomes" id="UP000536720"/>
    </source>
</evidence>
<keyword evidence="2" id="KW-0560">Oxidoreductase</keyword>
<dbReference type="InterPro" id="IPR036291">
    <property type="entry name" value="NAD(P)-bd_dom_sf"/>
</dbReference>
<comment type="caution">
    <text evidence="4">The sequence shown here is derived from an EMBL/GenBank/DDBJ whole genome shotgun (WGS) entry which is preliminary data.</text>
</comment>
<dbReference type="Proteomes" id="UP000536720">
    <property type="component" value="Unassembled WGS sequence"/>
</dbReference>
<evidence type="ECO:0000256" key="1">
    <source>
        <dbReference type="ARBA" id="ARBA00006484"/>
    </source>
</evidence>
<evidence type="ECO:0000256" key="3">
    <source>
        <dbReference type="SAM" id="MobiDB-lite"/>
    </source>
</evidence>
<dbReference type="AlphaFoldDB" id="A0A7Y5Z938"/>
<dbReference type="InterPro" id="IPR002347">
    <property type="entry name" value="SDR_fam"/>
</dbReference>
<feature type="region of interest" description="Disordered" evidence="3">
    <location>
        <begin position="230"/>
        <end position="252"/>
    </location>
</feature>
<dbReference type="PANTHER" id="PTHR43008">
    <property type="entry name" value="BENZIL REDUCTASE"/>
    <property type="match status" value="1"/>
</dbReference>
<proteinExistence type="inferred from homology"/>
<reference evidence="4 5" key="1">
    <citation type="journal article" date="2020" name="Front. Plant Sci.">
        <title>Isolation of Rhizosphere Bacteria That Improve Quality and Water Stress Tolerance in Greenhouse Ornamentals.</title>
        <authorList>
            <person name="Nordstedt N.P."/>
            <person name="Jones M.L."/>
        </authorList>
    </citation>
    <scope>NUCLEOTIDE SEQUENCE [LARGE SCALE GENOMIC DNA]</scope>
    <source>
        <strain evidence="4 5">C7D2</strain>
    </source>
</reference>
<comment type="similarity">
    <text evidence="1">Belongs to the short-chain dehydrogenases/reductases (SDR) family.</text>
</comment>
<organism evidence="4 5">
    <name type="scientific">Pseudomonas corrugata</name>
    <dbReference type="NCBI Taxonomy" id="47879"/>
    <lineage>
        <taxon>Bacteria</taxon>
        <taxon>Pseudomonadati</taxon>
        <taxon>Pseudomonadota</taxon>
        <taxon>Gammaproteobacteria</taxon>
        <taxon>Pseudomonadales</taxon>
        <taxon>Pseudomonadaceae</taxon>
        <taxon>Pseudomonas</taxon>
    </lineage>
</organism>
<dbReference type="RefSeq" id="WP_175363485.1">
    <property type="nucleotide sequence ID" value="NZ_JABFMR010000021.1"/>
</dbReference>
<name>A0A7Y5Z938_9PSED</name>
<evidence type="ECO:0000256" key="2">
    <source>
        <dbReference type="ARBA" id="ARBA00023002"/>
    </source>
</evidence>
<dbReference type="PANTHER" id="PTHR43008:SF4">
    <property type="entry name" value="CHAIN DEHYDROGENASE, PUTATIVE (AFU_ORTHOLOGUE AFUA_4G08710)-RELATED"/>
    <property type="match status" value="1"/>
</dbReference>
<gene>
    <name evidence="4" type="ORF">HNO91_20685</name>
</gene>
<dbReference type="Pfam" id="PF00106">
    <property type="entry name" value="adh_short"/>
    <property type="match status" value="1"/>
</dbReference>
<dbReference type="Gene3D" id="3.40.50.720">
    <property type="entry name" value="NAD(P)-binding Rossmann-like Domain"/>
    <property type="match status" value="1"/>
</dbReference>
<accession>A0A7Y5Z938</accession>
<dbReference type="EMBL" id="JABFMR010000021">
    <property type="protein sequence ID" value="NUT88852.1"/>
    <property type="molecule type" value="Genomic_DNA"/>
</dbReference>
<dbReference type="GO" id="GO:0050664">
    <property type="term" value="F:oxidoreductase activity, acting on NAD(P)H, oxygen as acceptor"/>
    <property type="evidence" value="ECO:0007669"/>
    <property type="project" value="TreeGrafter"/>
</dbReference>
<sequence length="252" mass="26538">MGQRPPRRYWLTGAGNGVGASLAQAILETGANLAISSRSAQSCEALSTRYPGQVLRMHGDLTDGQTVRDITDQIAQQWGALDTLILNAGTTEYVNGQLPDASLIEHIVHSNLLVASLCIETASPLLRAGTAPLLVGIISPATYLPPSHTEGSSGAMRYLFESARASEHIDVTLVRPDFDSALGSLANFPATPGAADESAAYILSQLVERPQEVLLPITALAALWPLPPSGQTAQADIDPRQISATSPIKGRP</sequence>